<dbReference type="Proteomes" id="UP000014500">
    <property type="component" value="Unassembled WGS sequence"/>
</dbReference>
<dbReference type="EnsemblMetazoa" id="SMAR013543-RA">
    <property type="protein sequence ID" value="SMAR013543-PA"/>
    <property type="gene ID" value="SMAR013543"/>
</dbReference>
<dbReference type="EMBL" id="JH432157">
    <property type="status" value="NOT_ANNOTATED_CDS"/>
    <property type="molecule type" value="Genomic_DNA"/>
</dbReference>
<dbReference type="AlphaFoldDB" id="T1JI62"/>
<proteinExistence type="predicted"/>
<reference evidence="2" key="1">
    <citation type="submission" date="2011-05" db="EMBL/GenBank/DDBJ databases">
        <authorList>
            <person name="Richards S.R."/>
            <person name="Qu J."/>
            <person name="Jiang H."/>
            <person name="Jhangiani S.N."/>
            <person name="Agravi P."/>
            <person name="Goodspeed R."/>
            <person name="Gross S."/>
            <person name="Mandapat C."/>
            <person name="Jackson L."/>
            <person name="Mathew T."/>
            <person name="Pu L."/>
            <person name="Thornton R."/>
            <person name="Saada N."/>
            <person name="Wilczek-Boney K.B."/>
            <person name="Lee S."/>
            <person name="Kovar C."/>
            <person name="Wu Y."/>
            <person name="Scherer S.E."/>
            <person name="Worley K.C."/>
            <person name="Muzny D.M."/>
            <person name="Gibbs R."/>
        </authorList>
    </citation>
    <scope>NUCLEOTIDE SEQUENCE</scope>
    <source>
        <strain evidence="2">Brora</strain>
    </source>
</reference>
<evidence type="ECO:0000313" key="2">
    <source>
        <dbReference type="Proteomes" id="UP000014500"/>
    </source>
</evidence>
<reference evidence="1" key="2">
    <citation type="submission" date="2015-02" db="UniProtKB">
        <authorList>
            <consortium name="EnsemblMetazoa"/>
        </authorList>
    </citation>
    <scope>IDENTIFICATION</scope>
</reference>
<dbReference type="STRING" id="126957.T1JI62"/>
<name>T1JI62_STRMM</name>
<protein>
    <submittedName>
        <fullName evidence="1">Uncharacterized protein</fullName>
    </submittedName>
</protein>
<organism evidence="1 2">
    <name type="scientific">Strigamia maritima</name>
    <name type="common">European centipede</name>
    <name type="synonym">Geophilus maritimus</name>
    <dbReference type="NCBI Taxonomy" id="126957"/>
    <lineage>
        <taxon>Eukaryota</taxon>
        <taxon>Metazoa</taxon>
        <taxon>Ecdysozoa</taxon>
        <taxon>Arthropoda</taxon>
        <taxon>Myriapoda</taxon>
        <taxon>Chilopoda</taxon>
        <taxon>Pleurostigmophora</taxon>
        <taxon>Geophilomorpha</taxon>
        <taxon>Linotaeniidae</taxon>
        <taxon>Strigamia</taxon>
    </lineage>
</organism>
<keyword evidence="2" id="KW-1185">Reference proteome</keyword>
<accession>T1JI62</accession>
<evidence type="ECO:0000313" key="1">
    <source>
        <dbReference type="EnsemblMetazoa" id="SMAR013543-PA"/>
    </source>
</evidence>
<dbReference type="HOGENOM" id="CLU_1527108_0_0_1"/>
<sequence>MSLLDWNCPSQDDARPVVADDNIFASLSRKRKISKIWENVLNIPLDQSYLGAQMCALGRPPDDNNRQPHKEQRKGAIVFLRFCLFWDSTTKMANWRVADIDAGLAADFDDSLSGLGVEIGTETYNMSEALLALPSLPVFKQEVTENGLTALASPRLAVSIPMMLHDSNFVSQTGKE</sequence>